<dbReference type="RefSeq" id="WP_163284298.1">
    <property type="nucleotide sequence ID" value="NZ_JAAGVY010000009.1"/>
</dbReference>
<evidence type="ECO:0000256" key="1">
    <source>
        <dbReference type="ARBA" id="ARBA00022729"/>
    </source>
</evidence>
<dbReference type="Pfam" id="PF13505">
    <property type="entry name" value="OMP_b-brl"/>
    <property type="match status" value="1"/>
</dbReference>
<protein>
    <submittedName>
        <fullName evidence="4">Porin family protein</fullName>
    </submittedName>
</protein>
<sequence>MKNIFTLLIACMLAVTVSAQTEGSEKINYGNRITKGTVLLTGDVNFANASNDFSESNEFSLNFGADFALSKRFAIGLGVGYEKSKFTFNKDTPSEGESEMDAFTIAPAFTLFGDVNFGWLQPTATLAIPISFGERNNNSGESDLRYTAFGGLVSGGFNIYLSRKLALTASLGLVSYSQTSYEDSDDTDNRFSIGFGTNNLNFGLLFLLGSE</sequence>
<evidence type="ECO:0000256" key="2">
    <source>
        <dbReference type="SAM" id="SignalP"/>
    </source>
</evidence>
<dbReference type="AlphaFoldDB" id="A0A7K3WP23"/>
<feature type="domain" description="Outer membrane protein beta-barrel" evidence="3">
    <location>
        <begin position="8"/>
        <end position="196"/>
    </location>
</feature>
<comment type="caution">
    <text evidence="4">The sequence shown here is derived from an EMBL/GenBank/DDBJ whole genome shotgun (WGS) entry which is preliminary data.</text>
</comment>
<keyword evidence="1 2" id="KW-0732">Signal</keyword>
<proteinExistence type="predicted"/>
<dbReference type="InterPro" id="IPR027385">
    <property type="entry name" value="Beta-barrel_OMP"/>
</dbReference>
<feature type="chain" id="PRO_5029484766" evidence="2">
    <location>
        <begin position="20"/>
        <end position="211"/>
    </location>
</feature>
<keyword evidence="5" id="KW-1185">Reference proteome</keyword>
<accession>A0A7K3WP23</accession>
<dbReference type="InterPro" id="IPR036709">
    <property type="entry name" value="Autotransporte_beta_dom_sf"/>
</dbReference>
<gene>
    <name evidence="4" type="ORF">G3O08_07050</name>
</gene>
<feature type="signal peptide" evidence="2">
    <location>
        <begin position="1"/>
        <end position="19"/>
    </location>
</feature>
<evidence type="ECO:0000313" key="4">
    <source>
        <dbReference type="EMBL" id="NEN23254.1"/>
    </source>
</evidence>
<evidence type="ECO:0000259" key="3">
    <source>
        <dbReference type="Pfam" id="PF13505"/>
    </source>
</evidence>
<reference evidence="4 5" key="1">
    <citation type="submission" date="2020-02" db="EMBL/GenBank/DDBJ databases">
        <title>Out from the shadows clarifying the taxonomy of the family Cryomorphaceae and related taxa by utilizing the GTDB taxonomic framework.</title>
        <authorList>
            <person name="Bowman J.P."/>
        </authorList>
    </citation>
    <scope>NUCLEOTIDE SEQUENCE [LARGE SCALE GENOMIC DNA]</scope>
    <source>
        <strain evidence="4 5">QSSC 1-22</strain>
    </source>
</reference>
<dbReference type="Proteomes" id="UP000486602">
    <property type="component" value="Unassembled WGS sequence"/>
</dbReference>
<organism evidence="4 5">
    <name type="scientific">Cryomorpha ignava</name>
    <dbReference type="NCBI Taxonomy" id="101383"/>
    <lineage>
        <taxon>Bacteria</taxon>
        <taxon>Pseudomonadati</taxon>
        <taxon>Bacteroidota</taxon>
        <taxon>Flavobacteriia</taxon>
        <taxon>Flavobacteriales</taxon>
        <taxon>Cryomorphaceae</taxon>
        <taxon>Cryomorpha</taxon>
    </lineage>
</organism>
<name>A0A7K3WP23_9FLAO</name>
<dbReference type="SUPFAM" id="SSF103515">
    <property type="entry name" value="Autotransporter"/>
    <property type="match status" value="1"/>
</dbReference>
<dbReference type="Gene3D" id="2.40.128.130">
    <property type="entry name" value="Autotransporter beta-domain"/>
    <property type="match status" value="1"/>
</dbReference>
<dbReference type="EMBL" id="JAAGVY010000009">
    <property type="protein sequence ID" value="NEN23254.1"/>
    <property type="molecule type" value="Genomic_DNA"/>
</dbReference>
<evidence type="ECO:0000313" key="5">
    <source>
        <dbReference type="Proteomes" id="UP000486602"/>
    </source>
</evidence>